<evidence type="ECO:0000256" key="1">
    <source>
        <dbReference type="ARBA" id="ARBA00006198"/>
    </source>
</evidence>
<dbReference type="Pfam" id="PF22645">
    <property type="entry name" value="GKRP_SIS_N"/>
    <property type="match status" value="1"/>
</dbReference>
<evidence type="ECO:0000313" key="8">
    <source>
        <dbReference type="EMBL" id="EED18696.1"/>
    </source>
</evidence>
<dbReference type="InterPro" id="IPR043129">
    <property type="entry name" value="ATPase_NBD"/>
</dbReference>
<keyword evidence="9" id="KW-1185">Reference proteome</keyword>
<dbReference type="Gene3D" id="3.30.420.40">
    <property type="match status" value="2"/>
</dbReference>
<dbReference type="InterPro" id="IPR005486">
    <property type="entry name" value="Glucokinase_regulatory_CS"/>
</dbReference>
<dbReference type="PANTHER" id="PTHR10088:SF4">
    <property type="entry name" value="GLUCOKINASE REGULATORY PROTEIN"/>
    <property type="match status" value="1"/>
</dbReference>
<evidence type="ECO:0000259" key="7">
    <source>
        <dbReference type="PROSITE" id="PS51464"/>
    </source>
</evidence>
<dbReference type="NCBIfam" id="NF009222">
    <property type="entry name" value="PRK12570.1"/>
    <property type="match status" value="1"/>
</dbReference>
<evidence type="ECO:0000256" key="3">
    <source>
        <dbReference type="ARBA" id="ARBA00014974"/>
    </source>
</evidence>
<dbReference type="PROSITE" id="PS51464">
    <property type="entry name" value="SIS"/>
    <property type="match status" value="1"/>
</dbReference>
<comment type="similarity">
    <text evidence="1">Belongs to the eukaryotic-type N-acetylglucosamine kinase family.</text>
</comment>
<dbReference type="SUPFAM" id="SSF53697">
    <property type="entry name" value="SIS domain"/>
    <property type="match status" value="1"/>
</dbReference>
<dbReference type="AlphaFoldDB" id="B8MAZ5"/>
<dbReference type="GO" id="GO:0016835">
    <property type="term" value="F:carbon-oxygen lyase activity"/>
    <property type="evidence" value="ECO:0007669"/>
    <property type="project" value="InterPro"/>
</dbReference>
<dbReference type="InterPro" id="IPR001347">
    <property type="entry name" value="SIS_dom"/>
</dbReference>
<dbReference type="HOGENOM" id="CLU_022562_0_0_1"/>
<dbReference type="PANTHER" id="PTHR10088">
    <property type="entry name" value="GLUCOKINASE REGULATORY PROTEIN"/>
    <property type="match status" value="1"/>
</dbReference>
<dbReference type="Proteomes" id="UP000001745">
    <property type="component" value="Unassembled WGS sequence"/>
</dbReference>
<dbReference type="InterPro" id="IPR005488">
    <property type="entry name" value="Etherase_MurQ"/>
</dbReference>
<dbReference type="OrthoDB" id="311172at2759"/>
<organism evidence="8 9">
    <name type="scientific">Talaromyces stipitatus (strain ATCC 10500 / CBS 375.48 / QM 6759 / NRRL 1006)</name>
    <name type="common">Penicillium stipitatum</name>
    <dbReference type="NCBI Taxonomy" id="441959"/>
    <lineage>
        <taxon>Eukaryota</taxon>
        <taxon>Fungi</taxon>
        <taxon>Dikarya</taxon>
        <taxon>Ascomycota</taxon>
        <taxon>Pezizomycotina</taxon>
        <taxon>Eurotiomycetes</taxon>
        <taxon>Eurotiomycetidae</taxon>
        <taxon>Eurotiales</taxon>
        <taxon>Trichocomaceae</taxon>
        <taxon>Talaromyces</taxon>
        <taxon>Talaromyces sect. Talaromyces</taxon>
    </lineage>
</organism>
<dbReference type="EC" id="2.7.1.59" evidence="2"/>
<dbReference type="Gene3D" id="1.10.8.1080">
    <property type="match status" value="1"/>
</dbReference>
<evidence type="ECO:0000256" key="6">
    <source>
        <dbReference type="ARBA" id="ARBA00031123"/>
    </source>
</evidence>
<dbReference type="OMA" id="NMISTCS"/>
<gene>
    <name evidence="8" type="ORF">TSTA_124240</name>
</gene>
<proteinExistence type="inferred from homology"/>
<dbReference type="PROSITE" id="PS01272">
    <property type="entry name" value="GCKR"/>
    <property type="match status" value="1"/>
</dbReference>
<dbReference type="STRING" id="441959.B8MAZ5"/>
<dbReference type="NCBIfam" id="NF003915">
    <property type="entry name" value="PRK05441.1"/>
    <property type="match status" value="1"/>
</dbReference>
<dbReference type="GO" id="GO:0046348">
    <property type="term" value="P:amino sugar catabolic process"/>
    <property type="evidence" value="ECO:0007669"/>
    <property type="project" value="InterPro"/>
</dbReference>
<dbReference type="eggNOG" id="ENOG502QS2J">
    <property type="taxonomic scope" value="Eukaryota"/>
</dbReference>
<dbReference type="GeneID" id="8098375"/>
<dbReference type="RefSeq" id="XP_002482688.1">
    <property type="nucleotide sequence ID" value="XM_002482643.1"/>
</dbReference>
<dbReference type="GO" id="GO:0045127">
    <property type="term" value="F:N-acetylglucosamine kinase activity"/>
    <property type="evidence" value="ECO:0007669"/>
    <property type="project" value="UniProtKB-EC"/>
</dbReference>
<evidence type="ECO:0000256" key="5">
    <source>
        <dbReference type="ARBA" id="ARBA00023277"/>
    </source>
</evidence>
<dbReference type="Pfam" id="PF01869">
    <property type="entry name" value="BcrAD_BadFG"/>
    <property type="match status" value="1"/>
</dbReference>
<name>B8MAZ5_TALSN</name>
<dbReference type="GO" id="GO:0097367">
    <property type="term" value="F:carbohydrate derivative binding"/>
    <property type="evidence" value="ECO:0007669"/>
    <property type="project" value="InterPro"/>
</dbReference>
<dbReference type="CDD" id="cd05007">
    <property type="entry name" value="SIS_Etherase"/>
    <property type="match status" value="1"/>
</dbReference>
<accession>B8MAZ5</accession>
<feature type="domain" description="SIS" evidence="7">
    <location>
        <begin position="71"/>
        <end position="235"/>
    </location>
</feature>
<dbReference type="VEuPathDB" id="FungiDB:TSTA_124240"/>
<evidence type="ECO:0000256" key="4">
    <source>
        <dbReference type="ARBA" id="ARBA00023239"/>
    </source>
</evidence>
<sequence>MAEKITASFMALSRSENILDHLQTEARNPVAHQIDLHDTLGLCEAFNHEEAQVSTAIASCLPDISSLINDLVPRLQAGGRLIYVGAGNSGRVGFMDSSELPVTFSVDPGQFITVVAGGKSAIIHAQEGAEDSEDDGVTKLQALQLTPQDTVIGISASGRTPFVLGALRTAIEKSCLSAALTNTHLSILDALRPTYSICVLTGPEFLAGSTRLKAGSAAKQILNMISTCSMIKLGKTYKSLMIDVRVKNHKLRARGRRIVRQVCAGCPVYTLDRDGTVSSTSINVPESEDGDIILDRLIEQCEGSIKLACAVAISGLALKDAKHRLVSVDGNFRNFLDNLGPSISMLPELPVVYEYFLCVDGGGTKCTVSIATRSGVVGRGTAGACNFNCVKLDDIMRQITLASHKAVSQLPEANQFGPNHLPKLTQVWVGLAGIYHTSHSNLEQLIWRLEKLFNVSYRHKEMRLTSDDMLLSSAISTDGSGECGISVIAGTGSVATAFRKEGDKIIQLGRTGGWGYILGDYGSAFDIGKRALQSVLAEVEQSQFDKSRNLTELEMTILAKLGCRENEVLSTFGLARIVTELGFRGVNPDTHSQSILQSGTKSLVQMIKPLAAKNVCHPRNSVLVLSGALMNLPPYKDMLLAEWVREGMTPFMKVVVIKDASDYTAQVLASQSAHQDIDRR</sequence>
<dbReference type="PhylomeDB" id="B8MAZ5"/>
<evidence type="ECO:0000256" key="2">
    <source>
        <dbReference type="ARBA" id="ARBA00012122"/>
    </source>
</evidence>
<evidence type="ECO:0000313" key="9">
    <source>
        <dbReference type="Proteomes" id="UP000001745"/>
    </source>
</evidence>
<dbReference type="InterPro" id="IPR046348">
    <property type="entry name" value="SIS_dom_sf"/>
</dbReference>
<protein>
    <recommendedName>
        <fullName evidence="3">N-acetyl-D-glucosamine kinase</fullName>
        <ecNumber evidence="2">2.7.1.59</ecNumber>
    </recommendedName>
    <alternativeName>
        <fullName evidence="6">GlcNAc kinase</fullName>
    </alternativeName>
</protein>
<dbReference type="SUPFAM" id="SSF53067">
    <property type="entry name" value="Actin-like ATPase domain"/>
    <property type="match status" value="2"/>
</dbReference>
<keyword evidence="5" id="KW-0119">Carbohydrate metabolism</keyword>
<dbReference type="InterPro" id="IPR040190">
    <property type="entry name" value="MURQ/GCKR"/>
</dbReference>
<dbReference type="GO" id="GO:0009254">
    <property type="term" value="P:peptidoglycan turnover"/>
    <property type="evidence" value="ECO:0007669"/>
    <property type="project" value="TreeGrafter"/>
</dbReference>
<dbReference type="InterPro" id="IPR002731">
    <property type="entry name" value="ATPase_BadF"/>
</dbReference>
<dbReference type="InParanoid" id="B8MAZ5"/>
<dbReference type="Gene3D" id="3.40.50.10490">
    <property type="entry name" value="Glucose-6-phosphate isomerase like protein, domain 1"/>
    <property type="match status" value="1"/>
</dbReference>
<reference evidence="9" key="1">
    <citation type="journal article" date="2015" name="Genome Announc.">
        <title>Genome sequence of the AIDS-associated pathogen Penicillium marneffei (ATCC18224) and its near taxonomic relative Talaromyces stipitatus (ATCC10500).</title>
        <authorList>
            <person name="Nierman W.C."/>
            <person name="Fedorova-Abrams N.D."/>
            <person name="Andrianopoulos A."/>
        </authorList>
    </citation>
    <scope>NUCLEOTIDE SEQUENCE [LARGE SCALE GENOMIC DNA]</scope>
    <source>
        <strain evidence="9">ATCC 10500 / CBS 375.48 / QM 6759 / NRRL 1006</strain>
    </source>
</reference>
<keyword evidence="4" id="KW-0456">Lyase</keyword>
<dbReference type="EMBL" id="EQ962655">
    <property type="protein sequence ID" value="EED18696.1"/>
    <property type="molecule type" value="Genomic_DNA"/>
</dbReference>
<dbReference type="GO" id="GO:0016803">
    <property type="term" value="F:ether hydrolase activity"/>
    <property type="evidence" value="ECO:0007669"/>
    <property type="project" value="TreeGrafter"/>
</dbReference>